<sequence>MRQGVLIYDQNTDRMDIRFGLEDYYGGLHCGDTLEVFVKNKWIPTRIELYQDWYLVGIKTASINGLRVRK</sequence>
<proteinExistence type="predicted"/>
<dbReference type="InterPro" id="IPR035255">
    <property type="entry name" value="DUF5348"/>
</dbReference>
<dbReference type="EMBL" id="CZBY01000007">
    <property type="protein sequence ID" value="CUQ85585.1"/>
    <property type="molecule type" value="Genomic_DNA"/>
</dbReference>
<evidence type="ECO:0000259" key="1">
    <source>
        <dbReference type="Pfam" id="PF17295"/>
    </source>
</evidence>
<feature type="domain" description="DUF5348" evidence="1">
    <location>
        <begin position="4"/>
        <end position="69"/>
    </location>
</feature>
<dbReference type="Gene3D" id="2.40.10.390">
    <property type="match status" value="1"/>
</dbReference>
<gene>
    <name evidence="2" type="ORF">ERS852540_01132</name>
</gene>
<protein>
    <recommendedName>
        <fullName evidence="1">DUF5348 domain-containing protein</fullName>
    </recommendedName>
</protein>
<dbReference type="AlphaFoldDB" id="A0A174ZE61"/>
<accession>A0A174ZE61</accession>
<evidence type="ECO:0000313" key="2">
    <source>
        <dbReference type="EMBL" id="CUQ85585.1"/>
    </source>
</evidence>
<organism evidence="2 3">
    <name type="scientific">[Eubacterium] siraeum</name>
    <dbReference type="NCBI Taxonomy" id="39492"/>
    <lineage>
        <taxon>Bacteria</taxon>
        <taxon>Bacillati</taxon>
        <taxon>Bacillota</taxon>
        <taxon>Clostridia</taxon>
        <taxon>Eubacteriales</taxon>
        <taxon>Oscillospiraceae</taxon>
        <taxon>Oscillospiraceae incertae sedis</taxon>
    </lineage>
</organism>
<evidence type="ECO:0000313" key="3">
    <source>
        <dbReference type="Proteomes" id="UP000095662"/>
    </source>
</evidence>
<reference evidence="2 3" key="1">
    <citation type="submission" date="2015-09" db="EMBL/GenBank/DDBJ databases">
        <authorList>
            <consortium name="Pathogen Informatics"/>
        </authorList>
    </citation>
    <scope>NUCLEOTIDE SEQUENCE [LARGE SCALE GENOMIC DNA]</scope>
    <source>
        <strain evidence="2 3">2789STDY5834928</strain>
    </source>
</reference>
<name>A0A174ZE61_9FIRM</name>
<dbReference type="STRING" id="39492.ERS852540_01132"/>
<dbReference type="Proteomes" id="UP000095662">
    <property type="component" value="Unassembled WGS sequence"/>
</dbReference>
<dbReference type="Pfam" id="PF17295">
    <property type="entry name" value="DUF5348"/>
    <property type="match status" value="1"/>
</dbReference>